<dbReference type="STRING" id="1280953.HOC_03912"/>
<reference evidence="3 4" key="1">
    <citation type="journal article" date="2014" name="Antonie Van Leeuwenhoek">
        <title>Hyphomonas beringensis sp. nov. and Hyphomonas chukchiensis sp. nov., isolated from surface seawater of the Bering Sea and Chukchi Sea.</title>
        <authorList>
            <person name="Li C."/>
            <person name="Lai Q."/>
            <person name="Li G."/>
            <person name="Dong C."/>
            <person name="Wang J."/>
            <person name="Liao Y."/>
            <person name="Shao Z."/>
        </authorList>
    </citation>
    <scope>NUCLEOTIDE SEQUENCE [LARGE SCALE GENOMIC DNA]</scope>
    <source>
        <strain evidence="3 4">SCH89</strain>
    </source>
</reference>
<proteinExistence type="predicted"/>
<feature type="domain" description="DUF1214" evidence="2">
    <location>
        <begin position="74"/>
        <end position="175"/>
    </location>
</feature>
<evidence type="ECO:0000313" key="4">
    <source>
        <dbReference type="Proteomes" id="UP000024942"/>
    </source>
</evidence>
<dbReference type="RefSeq" id="WP_035535996.1">
    <property type="nucleotide sequence ID" value="NZ_ARYL01000004.1"/>
</dbReference>
<gene>
    <name evidence="3" type="ORF">HOC_03912</name>
</gene>
<evidence type="ECO:0000313" key="3">
    <source>
        <dbReference type="EMBL" id="KDA03595.1"/>
    </source>
</evidence>
<evidence type="ECO:0000256" key="1">
    <source>
        <dbReference type="SAM" id="SignalP"/>
    </source>
</evidence>
<dbReference type="InterPro" id="IPR010621">
    <property type="entry name" value="DUF1214"/>
</dbReference>
<dbReference type="Pfam" id="PF06742">
    <property type="entry name" value="DUF1214"/>
    <property type="match status" value="1"/>
</dbReference>
<organism evidence="3 4">
    <name type="scientific">Hyphomonas oceanitis SCH89</name>
    <dbReference type="NCBI Taxonomy" id="1280953"/>
    <lineage>
        <taxon>Bacteria</taxon>
        <taxon>Pseudomonadati</taxon>
        <taxon>Pseudomonadota</taxon>
        <taxon>Alphaproteobacteria</taxon>
        <taxon>Hyphomonadales</taxon>
        <taxon>Hyphomonadaceae</taxon>
        <taxon>Hyphomonas</taxon>
    </lineage>
</organism>
<dbReference type="PANTHER" id="PTHR36509">
    <property type="entry name" value="BLL3101 PROTEIN"/>
    <property type="match status" value="1"/>
</dbReference>
<dbReference type="InterPro" id="IPR037049">
    <property type="entry name" value="DUF1214_C_sf"/>
</dbReference>
<dbReference type="InterPro" id="IPR012038">
    <property type="entry name" value="UCP009471"/>
</dbReference>
<dbReference type="Gene3D" id="2.60.120.600">
    <property type="entry name" value="Domain of unknown function DUF1214, C-terminal domain"/>
    <property type="match status" value="1"/>
</dbReference>
<keyword evidence="1" id="KW-0732">Signal</keyword>
<name>A0A059GAI9_9PROT</name>
<dbReference type="OrthoDB" id="9777345at2"/>
<dbReference type="PATRIC" id="fig|1280953.3.peg.791"/>
<dbReference type="EMBL" id="ARYL01000004">
    <property type="protein sequence ID" value="KDA03595.1"/>
    <property type="molecule type" value="Genomic_DNA"/>
</dbReference>
<comment type="caution">
    <text evidence="3">The sequence shown here is derived from an EMBL/GenBank/DDBJ whole genome shotgun (WGS) entry which is preliminary data.</text>
</comment>
<dbReference type="PANTHER" id="PTHR36509:SF2">
    <property type="entry name" value="BLL3101 PROTEIN"/>
    <property type="match status" value="1"/>
</dbReference>
<feature type="chain" id="PRO_5001578111" description="DUF1214 domain-containing protein" evidence="1">
    <location>
        <begin position="24"/>
        <end position="200"/>
    </location>
</feature>
<dbReference type="PIRSF" id="PIRSF009471">
    <property type="entry name" value="UCP009471"/>
    <property type="match status" value="1"/>
</dbReference>
<sequence>MKWIALVIGCVFGLAAGTASALAAAGIVGPGMRLGGVIDANGWLSDWTVGSPSANPWTRAYIARRGLLALTKEEAVYFTRAKDDTGRPLTEDCTYRVSGETMPALWWSVTLYDAKNYLPPNTDRALAYDLTKATNAGQAENWSFLVAPVRPAEGNWVSSRSADNFDLTLRLYKPDAALLDDPESVLTPPSIERLSCGGQS</sequence>
<dbReference type="AlphaFoldDB" id="A0A059GAI9"/>
<dbReference type="SUPFAM" id="SSF160935">
    <property type="entry name" value="VPA0735-like"/>
    <property type="match status" value="1"/>
</dbReference>
<keyword evidence="4" id="KW-1185">Reference proteome</keyword>
<feature type="signal peptide" evidence="1">
    <location>
        <begin position="1"/>
        <end position="23"/>
    </location>
</feature>
<dbReference type="eggNOG" id="COG5402">
    <property type="taxonomic scope" value="Bacteria"/>
</dbReference>
<protein>
    <recommendedName>
        <fullName evidence="2">DUF1214 domain-containing protein</fullName>
    </recommendedName>
</protein>
<accession>A0A059GAI9</accession>
<evidence type="ECO:0000259" key="2">
    <source>
        <dbReference type="Pfam" id="PF06742"/>
    </source>
</evidence>
<dbReference type="Proteomes" id="UP000024942">
    <property type="component" value="Unassembled WGS sequence"/>
</dbReference>